<dbReference type="PANTHER" id="PTHR46796">
    <property type="entry name" value="HTH-TYPE TRANSCRIPTIONAL ACTIVATOR RHAS-RELATED"/>
    <property type="match status" value="1"/>
</dbReference>
<evidence type="ECO:0000313" key="5">
    <source>
        <dbReference type="EMBL" id="QEO17764.1"/>
    </source>
</evidence>
<dbReference type="PROSITE" id="PS01124">
    <property type="entry name" value="HTH_ARAC_FAMILY_2"/>
    <property type="match status" value="1"/>
</dbReference>
<dbReference type="SMART" id="SM00342">
    <property type="entry name" value="HTH_ARAC"/>
    <property type="match status" value="1"/>
</dbReference>
<evidence type="ECO:0000256" key="1">
    <source>
        <dbReference type="ARBA" id="ARBA00023015"/>
    </source>
</evidence>
<dbReference type="InterPro" id="IPR009057">
    <property type="entry name" value="Homeodomain-like_sf"/>
</dbReference>
<dbReference type="Proteomes" id="UP000324536">
    <property type="component" value="Chromosome"/>
</dbReference>
<dbReference type="InterPro" id="IPR050204">
    <property type="entry name" value="AraC_XylS_family_regulators"/>
</dbReference>
<dbReference type="Gene3D" id="1.10.10.60">
    <property type="entry name" value="Homeodomain-like"/>
    <property type="match status" value="2"/>
</dbReference>
<dbReference type="AlphaFoldDB" id="A0A5C1YNA3"/>
<gene>
    <name evidence="5" type="ORF">FLP30_08520</name>
</gene>
<evidence type="ECO:0000259" key="4">
    <source>
        <dbReference type="PROSITE" id="PS01124"/>
    </source>
</evidence>
<keyword evidence="2" id="KW-0238">DNA-binding</keyword>
<dbReference type="PRINTS" id="PR00032">
    <property type="entry name" value="HTHARAC"/>
</dbReference>
<dbReference type="RefSeq" id="WP_149279440.1">
    <property type="nucleotide sequence ID" value="NZ_CP043506.1"/>
</dbReference>
<dbReference type="GO" id="GO:0043565">
    <property type="term" value="F:sequence-specific DNA binding"/>
    <property type="evidence" value="ECO:0007669"/>
    <property type="project" value="InterPro"/>
</dbReference>
<dbReference type="Pfam" id="PF12833">
    <property type="entry name" value="HTH_18"/>
    <property type="match status" value="1"/>
</dbReference>
<dbReference type="SUPFAM" id="SSF46689">
    <property type="entry name" value="Homeodomain-like"/>
    <property type="match status" value="2"/>
</dbReference>
<evidence type="ECO:0000256" key="2">
    <source>
        <dbReference type="ARBA" id="ARBA00023125"/>
    </source>
</evidence>
<keyword evidence="1" id="KW-0805">Transcription regulation</keyword>
<dbReference type="PANTHER" id="PTHR46796:SF6">
    <property type="entry name" value="ARAC SUBFAMILY"/>
    <property type="match status" value="1"/>
</dbReference>
<dbReference type="PROSITE" id="PS00041">
    <property type="entry name" value="HTH_ARAC_FAMILY_1"/>
    <property type="match status" value="1"/>
</dbReference>
<name>A0A5C1YNA3_9PROT</name>
<dbReference type="EMBL" id="CP043506">
    <property type="protein sequence ID" value="QEO17764.1"/>
    <property type="molecule type" value="Genomic_DNA"/>
</dbReference>
<protein>
    <submittedName>
        <fullName evidence="5">Helix-turn-helix transcriptional regulator</fullName>
    </submittedName>
</protein>
<dbReference type="OrthoDB" id="9806208at2"/>
<reference evidence="5 6" key="1">
    <citation type="submission" date="2019-09" db="EMBL/GenBank/DDBJ databases">
        <title>Genome sequencing of strain KACC 21233.</title>
        <authorList>
            <person name="Heo J."/>
            <person name="Kim S.-J."/>
            <person name="Kim J.-S."/>
            <person name="Hong S.-B."/>
            <person name="Kwon S.-W."/>
        </authorList>
    </citation>
    <scope>NUCLEOTIDE SEQUENCE [LARGE SCALE GENOMIC DNA]</scope>
    <source>
        <strain evidence="5 6">KACC 21233</strain>
    </source>
</reference>
<keyword evidence="3" id="KW-0804">Transcription</keyword>
<dbReference type="InterPro" id="IPR018062">
    <property type="entry name" value="HTH_AraC-typ_CS"/>
</dbReference>
<dbReference type="KEGG" id="acek:FLP30_08520"/>
<evidence type="ECO:0000256" key="3">
    <source>
        <dbReference type="ARBA" id="ARBA00023163"/>
    </source>
</evidence>
<keyword evidence="6" id="KW-1185">Reference proteome</keyword>
<organism evidence="5 6">
    <name type="scientific">Acetobacter vaccinii</name>
    <dbReference type="NCBI Taxonomy" id="2592655"/>
    <lineage>
        <taxon>Bacteria</taxon>
        <taxon>Pseudomonadati</taxon>
        <taxon>Pseudomonadota</taxon>
        <taxon>Alphaproteobacteria</taxon>
        <taxon>Acetobacterales</taxon>
        <taxon>Acetobacteraceae</taxon>
        <taxon>Acetobacter</taxon>
    </lineage>
</organism>
<dbReference type="InterPro" id="IPR018060">
    <property type="entry name" value="HTH_AraC"/>
</dbReference>
<feature type="domain" description="HTH araC/xylS-type" evidence="4">
    <location>
        <begin position="206"/>
        <end position="304"/>
    </location>
</feature>
<accession>A0A5C1YNA3</accession>
<dbReference type="GO" id="GO:0003700">
    <property type="term" value="F:DNA-binding transcription factor activity"/>
    <property type="evidence" value="ECO:0007669"/>
    <property type="project" value="InterPro"/>
</dbReference>
<sequence length="304" mass="34427">MPLLHRPPLQTASSALEQYLPGQKIIQATGDAWNDAQAQIFSRALQEEEILVPAVSDPLLVWVISGEAIIEERETAGAWERSEASPGSFFLTQTEAPYLMRWRPTTEYPFEVLHLYLGPDLINRTARSLGLNPNRCRMRDISGAQDPLISGVLGGLTTEIQSPEPANIVFVKGLLESLTIHLLRSYTKTDSIPYKATMHLPEWKLRKALDHIETHLTEPFNLNILASLCGMSRFHFSRSFHHTMGHSPSHWFIQRRIELAATQLRQTDMSILEIALSVGYESSSHFSQVFRKTKGISPRAYRKR</sequence>
<proteinExistence type="predicted"/>
<dbReference type="InterPro" id="IPR020449">
    <property type="entry name" value="Tscrpt_reg_AraC-type_HTH"/>
</dbReference>
<evidence type="ECO:0000313" key="6">
    <source>
        <dbReference type="Proteomes" id="UP000324536"/>
    </source>
</evidence>